<dbReference type="InterPro" id="IPR011009">
    <property type="entry name" value="Kinase-like_dom_sf"/>
</dbReference>
<evidence type="ECO:0000256" key="9">
    <source>
        <dbReference type="ARBA" id="ARBA00047899"/>
    </source>
</evidence>
<dbReference type="EC" id="2.7.11.1" evidence="2"/>
<dbReference type="GO" id="GO:0061709">
    <property type="term" value="P:reticulophagy"/>
    <property type="evidence" value="ECO:0007669"/>
    <property type="project" value="TreeGrafter"/>
</dbReference>
<gene>
    <name evidence="13" type="ORF">DIATSA_LOCUS8253</name>
</gene>
<keyword evidence="7" id="KW-0418">Kinase</keyword>
<sequence length="408" mass="44503">MDLKPHNLLLHKGSDGKYTLKVADFGFAQYLCSERGGGVRGSPLYMAPEMLAGAYDARVDLWSVGVIMYECLFGKAPYSSNTFKELVDKIQNQEKIQIPPNSSISAGCRDLLSRLLKHDPDERISYEDFFNHEYLDLEHMPSKENYEKFPYLLSALNLAADRALCAAKPYRVDNAVCGTLQAVALMSRAVQLDGSARACSDAAARVGLLRGALELYRASLRHLVPSARAEPDAVRRGALSDKLTRYMERAEEIKEYLKCLERNVSPSLPPAGAAAGFGNTVPASTCSYTYGTVEEPACASYSRVSADRNGTVDITCRSNTGPDISAARVHSAQVTEPVDEKRRAMQAVEASGANDRPRTPPRFGIKRLFGKISALPTLTNSDSSLADDSSNKEKVDNQDGASEGCRIT</sequence>
<dbReference type="Pfam" id="PF00069">
    <property type="entry name" value="Pkinase"/>
    <property type="match status" value="1"/>
</dbReference>
<evidence type="ECO:0000313" key="13">
    <source>
        <dbReference type="EMBL" id="CAG9790588.1"/>
    </source>
</evidence>
<keyword evidence="5" id="KW-0808">Transferase</keyword>
<evidence type="ECO:0000256" key="2">
    <source>
        <dbReference type="ARBA" id="ARBA00012513"/>
    </source>
</evidence>
<keyword evidence="8" id="KW-0072">Autophagy</keyword>
<dbReference type="EMBL" id="OU893353">
    <property type="protein sequence ID" value="CAG9790588.1"/>
    <property type="molecule type" value="Genomic_DNA"/>
</dbReference>
<comment type="catalytic activity">
    <reaction evidence="10">
        <text>L-seryl-[protein] + ATP = O-phospho-L-seryl-[protein] + ADP + H(+)</text>
        <dbReference type="Rhea" id="RHEA:17989"/>
        <dbReference type="Rhea" id="RHEA-COMP:9863"/>
        <dbReference type="Rhea" id="RHEA-COMP:11604"/>
        <dbReference type="ChEBI" id="CHEBI:15378"/>
        <dbReference type="ChEBI" id="CHEBI:29999"/>
        <dbReference type="ChEBI" id="CHEBI:30616"/>
        <dbReference type="ChEBI" id="CHEBI:83421"/>
        <dbReference type="ChEBI" id="CHEBI:456216"/>
        <dbReference type="EC" id="2.7.11.1"/>
    </reaction>
</comment>
<comment type="catalytic activity">
    <reaction evidence="9">
        <text>L-threonyl-[protein] + ATP = O-phospho-L-threonyl-[protein] + ADP + H(+)</text>
        <dbReference type="Rhea" id="RHEA:46608"/>
        <dbReference type="Rhea" id="RHEA-COMP:11060"/>
        <dbReference type="Rhea" id="RHEA-COMP:11605"/>
        <dbReference type="ChEBI" id="CHEBI:15378"/>
        <dbReference type="ChEBI" id="CHEBI:30013"/>
        <dbReference type="ChEBI" id="CHEBI:30616"/>
        <dbReference type="ChEBI" id="CHEBI:61977"/>
        <dbReference type="ChEBI" id="CHEBI:456216"/>
        <dbReference type="EC" id="2.7.11.1"/>
    </reaction>
</comment>
<dbReference type="Pfam" id="PF04212">
    <property type="entry name" value="MIT"/>
    <property type="match status" value="1"/>
</dbReference>
<dbReference type="PANTHER" id="PTHR24348">
    <property type="entry name" value="SERINE/THREONINE-PROTEIN KINASE UNC-51-RELATED"/>
    <property type="match status" value="1"/>
</dbReference>
<dbReference type="InterPro" id="IPR000719">
    <property type="entry name" value="Prot_kinase_dom"/>
</dbReference>
<dbReference type="InterPro" id="IPR036181">
    <property type="entry name" value="MIT_dom_sf"/>
</dbReference>
<dbReference type="Gene3D" id="1.20.58.80">
    <property type="entry name" value="Phosphotransferase system, lactose/cellobiose-type IIA subunit"/>
    <property type="match status" value="1"/>
</dbReference>
<evidence type="ECO:0000313" key="14">
    <source>
        <dbReference type="Proteomes" id="UP001153714"/>
    </source>
</evidence>
<dbReference type="GO" id="GO:0004674">
    <property type="term" value="F:protein serine/threonine kinase activity"/>
    <property type="evidence" value="ECO:0007669"/>
    <property type="project" value="UniProtKB-KW"/>
</dbReference>
<feature type="domain" description="Protein kinase" evidence="12">
    <location>
        <begin position="1"/>
        <end position="135"/>
    </location>
</feature>
<reference evidence="13" key="1">
    <citation type="submission" date="2021-12" db="EMBL/GenBank/DDBJ databases">
        <authorList>
            <person name="King R."/>
        </authorList>
    </citation>
    <scope>NUCLEOTIDE SEQUENCE</scope>
</reference>
<evidence type="ECO:0000256" key="1">
    <source>
        <dbReference type="ARBA" id="ARBA00004496"/>
    </source>
</evidence>
<dbReference type="GO" id="GO:0000045">
    <property type="term" value="P:autophagosome assembly"/>
    <property type="evidence" value="ECO:0007669"/>
    <property type="project" value="TreeGrafter"/>
</dbReference>
<evidence type="ECO:0000256" key="5">
    <source>
        <dbReference type="ARBA" id="ARBA00022679"/>
    </source>
</evidence>
<dbReference type="OrthoDB" id="346907at2759"/>
<dbReference type="GO" id="GO:0005524">
    <property type="term" value="F:ATP binding"/>
    <property type="evidence" value="ECO:0007669"/>
    <property type="project" value="InterPro"/>
</dbReference>
<dbReference type="GO" id="GO:0005776">
    <property type="term" value="C:autophagosome"/>
    <property type="evidence" value="ECO:0007669"/>
    <property type="project" value="TreeGrafter"/>
</dbReference>
<dbReference type="GO" id="GO:0005829">
    <property type="term" value="C:cytosol"/>
    <property type="evidence" value="ECO:0007669"/>
    <property type="project" value="TreeGrafter"/>
</dbReference>
<dbReference type="GO" id="GO:0034727">
    <property type="term" value="P:piecemeal microautophagy of the nucleus"/>
    <property type="evidence" value="ECO:0007669"/>
    <property type="project" value="TreeGrafter"/>
</dbReference>
<dbReference type="SUPFAM" id="SSF116846">
    <property type="entry name" value="MIT domain"/>
    <property type="match status" value="1"/>
</dbReference>
<protein>
    <recommendedName>
        <fullName evidence="2">non-specific serine/threonine protein kinase</fullName>
        <ecNumber evidence="2">2.7.11.1</ecNumber>
    </recommendedName>
</protein>
<keyword evidence="14" id="KW-1185">Reference proteome</keyword>
<evidence type="ECO:0000259" key="12">
    <source>
        <dbReference type="PROSITE" id="PS50011"/>
    </source>
</evidence>
<keyword evidence="6" id="KW-0677">Repeat</keyword>
<evidence type="ECO:0000256" key="4">
    <source>
        <dbReference type="ARBA" id="ARBA00022527"/>
    </source>
</evidence>
<dbReference type="SUPFAM" id="SSF56112">
    <property type="entry name" value="Protein kinase-like (PK-like)"/>
    <property type="match status" value="1"/>
</dbReference>
<evidence type="ECO:0000256" key="8">
    <source>
        <dbReference type="ARBA" id="ARBA00023006"/>
    </source>
</evidence>
<dbReference type="InterPro" id="IPR045269">
    <property type="entry name" value="Atg1-like"/>
</dbReference>
<dbReference type="PROSITE" id="PS50011">
    <property type="entry name" value="PROTEIN_KINASE_DOM"/>
    <property type="match status" value="1"/>
</dbReference>
<dbReference type="Gene3D" id="1.10.510.10">
    <property type="entry name" value="Transferase(Phosphotransferase) domain 1"/>
    <property type="match status" value="1"/>
</dbReference>
<evidence type="ECO:0000256" key="7">
    <source>
        <dbReference type="ARBA" id="ARBA00022777"/>
    </source>
</evidence>
<accession>A0A9N9R5K5</accession>
<dbReference type="GO" id="GO:0000422">
    <property type="term" value="P:autophagy of mitochondrion"/>
    <property type="evidence" value="ECO:0007669"/>
    <property type="project" value="TreeGrafter"/>
</dbReference>
<reference evidence="13" key="2">
    <citation type="submission" date="2022-10" db="EMBL/GenBank/DDBJ databases">
        <authorList>
            <consortium name="ENA_rothamsted_submissions"/>
            <consortium name="culmorum"/>
            <person name="King R."/>
        </authorList>
    </citation>
    <scope>NUCLEOTIDE SEQUENCE</scope>
</reference>
<evidence type="ECO:0000256" key="11">
    <source>
        <dbReference type="SAM" id="MobiDB-lite"/>
    </source>
</evidence>
<dbReference type="PANTHER" id="PTHR24348:SF65">
    <property type="entry name" value="SERINE_THREONINE-PROTEIN KINASE ULK3"/>
    <property type="match status" value="1"/>
</dbReference>
<organism evidence="13 14">
    <name type="scientific">Diatraea saccharalis</name>
    <name type="common">sugarcane borer</name>
    <dbReference type="NCBI Taxonomy" id="40085"/>
    <lineage>
        <taxon>Eukaryota</taxon>
        <taxon>Metazoa</taxon>
        <taxon>Ecdysozoa</taxon>
        <taxon>Arthropoda</taxon>
        <taxon>Hexapoda</taxon>
        <taxon>Insecta</taxon>
        <taxon>Pterygota</taxon>
        <taxon>Neoptera</taxon>
        <taxon>Endopterygota</taxon>
        <taxon>Lepidoptera</taxon>
        <taxon>Glossata</taxon>
        <taxon>Ditrysia</taxon>
        <taxon>Pyraloidea</taxon>
        <taxon>Crambidae</taxon>
        <taxon>Crambinae</taxon>
        <taxon>Diatraea</taxon>
    </lineage>
</organism>
<dbReference type="GO" id="GO:0010506">
    <property type="term" value="P:regulation of autophagy"/>
    <property type="evidence" value="ECO:0007669"/>
    <property type="project" value="InterPro"/>
</dbReference>
<keyword evidence="4" id="KW-0723">Serine/threonine-protein kinase</keyword>
<proteinExistence type="predicted"/>
<evidence type="ECO:0000256" key="6">
    <source>
        <dbReference type="ARBA" id="ARBA00022737"/>
    </source>
</evidence>
<dbReference type="AlphaFoldDB" id="A0A9N9R5K5"/>
<dbReference type="GO" id="GO:0034045">
    <property type="term" value="C:phagophore assembly site membrane"/>
    <property type="evidence" value="ECO:0007669"/>
    <property type="project" value="TreeGrafter"/>
</dbReference>
<comment type="subcellular location">
    <subcellularLocation>
        <location evidence="1">Cytoplasm</location>
    </subcellularLocation>
</comment>
<dbReference type="InterPro" id="IPR007330">
    <property type="entry name" value="MIT_dom"/>
</dbReference>
<evidence type="ECO:0000256" key="10">
    <source>
        <dbReference type="ARBA" id="ARBA00048679"/>
    </source>
</evidence>
<keyword evidence="3" id="KW-0963">Cytoplasm</keyword>
<name>A0A9N9R5K5_9NEOP</name>
<dbReference type="Proteomes" id="UP001153714">
    <property type="component" value="Chromosome 22"/>
</dbReference>
<dbReference type="GO" id="GO:0042594">
    <property type="term" value="P:response to starvation"/>
    <property type="evidence" value="ECO:0007669"/>
    <property type="project" value="TreeGrafter"/>
</dbReference>
<evidence type="ECO:0000256" key="3">
    <source>
        <dbReference type="ARBA" id="ARBA00022490"/>
    </source>
</evidence>
<dbReference type="SMART" id="SM00220">
    <property type="entry name" value="S_TKc"/>
    <property type="match status" value="1"/>
</dbReference>
<feature type="region of interest" description="Disordered" evidence="11">
    <location>
        <begin position="378"/>
        <end position="408"/>
    </location>
</feature>